<evidence type="ECO:0000256" key="2">
    <source>
        <dbReference type="ARBA" id="ARBA00008472"/>
    </source>
</evidence>
<dbReference type="InterPro" id="IPR038430">
    <property type="entry name" value="NDAH_ubi_oxred_su3_sf"/>
</dbReference>
<evidence type="ECO:0000256" key="6">
    <source>
        <dbReference type="ARBA" id="ARBA00022989"/>
    </source>
</evidence>
<comment type="subcellular location">
    <subcellularLocation>
        <location evidence="1">Membrane</location>
    </subcellularLocation>
    <subcellularLocation>
        <location evidence="9">Mitochondrion membrane</location>
        <topology evidence="9">Multi-pass membrane protein</topology>
    </subcellularLocation>
</comment>
<evidence type="ECO:0000256" key="7">
    <source>
        <dbReference type="ARBA" id="ARBA00023136"/>
    </source>
</evidence>
<keyword evidence="9" id="KW-0830">Ubiquinone</keyword>
<evidence type="ECO:0000313" key="11">
    <source>
        <dbReference type="EMBL" id="UPL65331.1"/>
    </source>
</evidence>
<dbReference type="Gene3D" id="1.20.58.1610">
    <property type="entry name" value="NADH:ubiquinone/plastoquinone oxidoreductase, chain 3"/>
    <property type="match status" value="1"/>
</dbReference>
<protein>
    <recommendedName>
        <fullName evidence="3 9">NADH-ubiquinone oxidoreductase chain 3</fullName>
        <ecNumber evidence="9">7.1.1.2</ecNumber>
    </recommendedName>
</protein>
<keyword evidence="7 9" id="KW-0472">Membrane</keyword>
<dbReference type="PANTHER" id="PTHR11058:SF9">
    <property type="entry name" value="NADH-UBIQUINONE OXIDOREDUCTASE CHAIN 3"/>
    <property type="match status" value="1"/>
</dbReference>
<evidence type="ECO:0000256" key="10">
    <source>
        <dbReference type="SAM" id="SignalP"/>
    </source>
</evidence>
<sequence length="117" mass="13482">MFKIMLTMMLITLLSLGVMAACAILSKKTITNKEKLSPFECGFDPITSARIPFSLQFFLIAILFLIFDIEIVIILPMICTMKMSNSIYWSTTSMFMILLLLIGLYYEWKNGMLEWSK</sequence>
<evidence type="ECO:0000256" key="9">
    <source>
        <dbReference type="RuleBase" id="RU003640"/>
    </source>
</evidence>
<reference evidence="11" key="1">
    <citation type="journal article" date="2022" name="Cladistics">
        <title>Diversification of the phytophagous lineages of true bugs (Insecta: Hemiptera: Heteroptera) shortly after that of the flowering plants.</title>
        <authorList>
            <person name="Ye F."/>
            <person name="Kment P."/>
            <person name="Redei D."/>
            <person name="Luo J.Y."/>
            <person name="Wang Y.H."/>
            <person name="Kuechler S.M."/>
            <person name="Zhang W.W."/>
            <person name="Chen P.P."/>
            <person name="Wu H.Y."/>
            <person name="Wu Y.Z."/>
            <person name="Sun X.Y."/>
            <person name="Ding L."/>
            <person name="Wang Y.R."/>
            <person name="Xie Q."/>
        </authorList>
    </citation>
    <scope>NUCLEOTIDE SEQUENCE</scope>
</reference>
<evidence type="ECO:0000256" key="3">
    <source>
        <dbReference type="ARBA" id="ARBA00021007"/>
    </source>
</evidence>
<dbReference type="PROSITE" id="PS51257">
    <property type="entry name" value="PROKAR_LIPOPROTEIN"/>
    <property type="match status" value="1"/>
</dbReference>
<keyword evidence="9" id="KW-0520">NAD</keyword>
<keyword evidence="4 9" id="KW-0813">Transport</keyword>
<keyword evidence="6 9" id="KW-1133">Transmembrane helix</keyword>
<dbReference type="GO" id="GO:0008137">
    <property type="term" value="F:NADH dehydrogenase (ubiquinone) activity"/>
    <property type="evidence" value="ECO:0007669"/>
    <property type="project" value="UniProtKB-UniRule"/>
</dbReference>
<accession>A0A8T9ZWM6</accession>
<dbReference type="InterPro" id="IPR000440">
    <property type="entry name" value="NADH_UbQ/plastoQ_OxRdtase_su3"/>
</dbReference>
<evidence type="ECO:0000256" key="5">
    <source>
        <dbReference type="ARBA" id="ARBA00022692"/>
    </source>
</evidence>
<keyword evidence="9 11" id="KW-0496">Mitochondrion</keyword>
<comment type="function">
    <text evidence="9">Core subunit of the mitochondrial membrane respiratory chain NADH dehydrogenase (Complex I) which catalyzes electron transfer from NADH through the respiratory chain, using ubiquinone as an electron acceptor. Essential for the catalytic activity of complex I.</text>
</comment>
<dbReference type="GO" id="GO:0031966">
    <property type="term" value="C:mitochondrial membrane"/>
    <property type="evidence" value="ECO:0007669"/>
    <property type="project" value="UniProtKB-SubCell"/>
</dbReference>
<geneLocation type="mitochondrion" evidence="11"/>
<organism evidence="11">
    <name type="scientific">Pachyphlegyas modiglianii</name>
    <dbReference type="NCBI Taxonomy" id="2816051"/>
    <lineage>
        <taxon>Eukaryota</taxon>
        <taxon>Metazoa</taxon>
        <taxon>Ecdysozoa</taxon>
        <taxon>Arthropoda</taxon>
        <taxon>Hexapoda</taxon>
        <taxon>Insecta</taxon>
        <taxon>Pterygota</taxon>
        <taxon>Neoptera</taxon>
        <taxon>Paraneoptera</taxon>
        <taxon>Hemiptera</taxon>
        <taxon>Heteroptera</taxon>
        <taxon>Panheteroptera</taxon>
        <taxon>Pentatomomorpha</taxon>
        <taxon>Lygaeoidea</taxon>
        <taxon>Pachygronthidae</taxon>
        <taxon>Pachygronthinae</taxon>
        <taxon>Teracriini</taxon>
        <taxon>Pachyphlegyas</taxon>
    </lineage>
</organism>
<comment type="similarity">
    <text evidence="2 9">Belongs to the complex I subunit 3 family.</text>
</comment>
<evidence type="ECO:0000256" key="8">
    <source>
        <dbReference type="ARBA" id="ARBA00049551"/>
    </source>
</evidence>
<feature type="chain" id="PRO_5035863996" description="NADH-ubiquinone oxidoreductase chain 3" evidence="10">
    <location>
        <begin position="21"/>
        <end position="117"/>
    </location>
</feature>
<proteinExistence type="inferred from homology"/>
<dbReference type="GO" id="GO:0030964">
    <property type="term" value="C:NADH dehydrogenase complex"/>
    <property type="evidence" value="ECO:0007669"/>
    <property type="project" value="TreeGrafter"/>
</dbReference>
<dbReference type="AlphaFoldDB" id="A0A8T9ZWM6"/>
<feature type="transmembrane region" description="Helical" evidence="9">
    <location>
        <begin position="53"/>
        <end position="75"/>
    </location>
</feature>
<evidence type="ECO:0000256" key="4">
    <source>
        <dbReference type="ARBA" id="ARBA00022448"/>
    </source>
</evidence>
<comment type="catalytic activity">
    <reaction evidence="8 9">
        <text>a ubiquinone + NADH + 5 H(+)(in) = a ubiquinol + NAD(+) + 4 H(+)(out)</text>
        <dbReference type="Rhea" id="RHEA:29091"/>
        <dbReference type="Rhea" id="RHEA-COMP:9565"/>
        <dbReference type="Rhea" id="RHEA-COMP:9566"/>
        <dbReference type="ChEBI" id="CHEBI:15378"/>
        <dbReference type="ChEBI" id="CHEBI:16389"/>
        <dbReference type="ChEBI" id="CHEBI:17976"/>
        <dbReference type="ChEBI" id="CHEBI:57540"/>
        <dbReference type="ChEBI" id="CHEBI:57945"/>
        <dbReference type="EC" id="7.1.1.2"/>
    </reaction>
</comment>
<dbReference type="PANTHER" id="PTHR11058">
    <property type="entry name" value="NADH-UBIQUINONE OXIDOREDUCTASE CHAIN 3"/>
    <property type="match status" value="1"/>
</dbReference>
<name>A0A8T9ZWM6_9HEMI</name>
<dbReference type="EC" id="7.1.1.2" evidence="9"/>
<keyword evidence="10" id="KW-0732">Signal</keyword>
<keyword evidence="5 9" id="KW-0812">Transmembrane</keyword>
<feature type="signal peptide" evidence="10">
    <location>
        <begin position="1"/>
        <end position="20"/>
    </location>
</feature>
<keyword evidence="9" id="KW-1278">Translocase</keyword>
<dbReference type="EMBL" id="MW619648">
    <property type="protein sequence ID" value="UPL65331.1"/>
    <property type="molecule type" value="Genomic_DNA"/>
</dbReference>
<evidence type="ECO:0000256" key="1">
    <source>
        <dbReference type="ARBA" id="ARBA00004370"/>
    </source>
</evidence>
<dbReference type="Pfam" id="PF00507">
    <property type="entry name" value="Oxidored_q4"/>
    <property type="match status" value="1"/>
</dbReference>
<feature type="transmembrane region" description="Helical" evidence="9">
    <location>
        <begin position="87"/>
        <end position="106"/>
    </location>
</feature>
<keyword evidence="9" id="KW-0679">Respiratory chain</keyword>
<keyword evidence="9" id="KW-0249">Electron transport</keyword>